<name>A0A233VPH6_FINMA</name>
<dbReference type="RefSeq" id="WP_094208073.1">
    <property type="nucleotide sequence ID" value="NZ_NDYE01000004.1"/>
</dbReference>
<dbReference type="EMBL" id="PNHD01000007">
    <property type="protein sequence ID" value="PMC59911.1"/>
    <property type="molecule type" value="Genomic_DNA"/>
</dbReference>
<organism evidence="1 3">
    <name type="scientific">Finegoldia magna</name>
    <name type="common">Peptostreptococcus magnus</name>
    <dbReference type="NCBI Taxonomy" id="1260"/>
    <lineage>
        <taxon>Bacteria</taxon>
        <taxon>Bacillati</taxon>
        <taxon>Bacillota</taxon>
        <taxon>Tissierellia</taxon>
        <taxon>Tissierellales</taxon>
        <taxon>Peptoniphilaceae</taxon>
        <taxon>Finegoldia</taxon>
    </lineage>
</organism>
<reference evidence="2 4" key="3">
    <citation type="submission" date="2017-09" db="EMBL/GenBank/DDBJ databases">
        <title>Bacterial strain isolated from the female urinary microbiota.</title>
        <authorList>
            <person name="Thomas-White K."/>
            <person name="Kumar N."/>
            <person name="Forster S."/>
            <person name="Putonti C."/>
            <person name="Lawley T."/>
            <person name="Wolfe A.J."/>
        </authorList>
    </citation>
    <scope>NUCLEOTIDE SEQUENCE [LARGE SCALE GENOMIC DNA]</scope>
    <source>
        <strain evidence="2 4">UMB0115</strain>
    </source>
</reference>
<sequence length="216" mass="25276">MDIIRLPIINGITPDLLNGTERYAYGLSDFTDSWELKDWQEHGGYQGSVLYLYDLQESKVYIPFKKKKNVIYQMPLFSDGMIYFLQVDYDDNKVNLYRVSSSLELEKITDLSIDEVNLYNIRLIGEGVHITSQDESFICYYPESFEIKLEVNESVLCIDDEKIYISVWIEEGVENDEITKDYTYYEKIRVKDKSGNLISEEIGSLTQFPDGKWRIS</sequence>
<proteinExistence type="predicted"/>
<reference evidence="1" key="1">
    <citation type="journal article" date="2017" name="J. Clin. Microbiol.">
        <title>Finegoldia magna Isolated from Orthopedic Joint Implant-Associated Infections.</title>
        <authorList>
            <person name="Soderquist B."/>
            <person name="Bjorklund S."/>
            <person name="Hellmark B."/>
            <person name="Jensen A."/>
            <person name="Bruggemann H."/>
        </authorList>
    </citation>
    <scope>NUCLEOTIDE SEQUENCE</scope>
    <source>
        <strain evidence="1">12T273</strain>
    </source>
</reference>
<evidence type="ECO:0000313" key="4">
    <source>
        <dbReference type="Proteomes" id="UP000235723"/>
    </source>
</evidence>
<evidence type="ECO:0000313" key="3">
    <source>
        <dbReference type="Proteomes" id="UP000215546"/>
    </source>
</evidence>
<evidence type="ECO:0000313" key="2">
    <source>
        <dbReference type="EMBL" id="PMC59911.1"/>
    </source>
</evidence>
<comment type="caution">
    <text evidence="1">The sequence shown here is derived from an EMBL/GenBank/DDBJ whole genome shotgun (WGS) entry which is preliminary data.</text>
</comment>
<dbReference type="EMBL" id="NDYE01000004">
    <property type="protein sequence ID" value="OXZ34324.1"/>
    <property type="molecule type" value="Genomic_DNA"/>
</dbReference>
<protein>
    <recommendedName>
        <fullName evidence="5">DUF5050 domain-containing protein</fullName>
    </recommendedName>
</protein>
<dbReference type="AlphaFoldDB" id="A0A233VPH6"/>
<gene>
    <name evidence="1" type="ORF">B9N55_01950</name>
    <name evidence="2" type="ORF">CJ208_05885</name>
</gene>
<dbReference type="Proteomes" id="UP000235723">
    <property type="component" value="Unassembled WGS sequence"/>
</dbReference>
<evidence type="ECO:0000313" key="1">
    <source>
        <dbReference type="EMBL" id="OXZ34324.1"/>
    </source>
</evidence>
<dbReference type="Proteomes" id="UP000215546">
    <property type="component" value="Unassembled WGS sequence"/>
</dbReference>
<reference evidence="3" key="2">
    <citation type="submission" date="2017-04" db="EMBL/GenBank/DDBJ databases">
        <title>Finegoldia magna isolated from orthopedic joint implant-associated infections.</title>
        <authorList>
            <person name="Bjorklund S."/>
            <person name="Bruggemann H."/>
            <person name="Jensen A."/>
            <person name="Hellmark B."/>
            <person name="Soderquist B."/>
        </authorList>
    </citation>
    <scope>NUCLEOTIDE SEQUENCE [LARGE SCALE GENOMIC DNA]</scope>
    <source>
        <strain evidence="3">12T273</strain>
    </source>
</reference>
<accession>A0A233VPH6</accession>
<evidence type="ECO:0008006" key="5">
    <source>
        <dbReference type="Google" id="ProtNLM"/>
    </source>
</evidence>